<dbReference type="KEGG" id="red:roselon_02155"/>
<name>W8SPR1_9RHOB</name>
<dbReference type="EMBL" id="CP004372">
    <property type="protein sequence ID" value="AHM04500.1"/>
    <property type="molecule type" value="Genomic_DNA"/>
</dbReference>
<dbReference type="Proteomes" id="UP000019593">
    <property type="component" value="Chromosome"/>
</dbReference>
<organism evidence="2 3">
    <name type="scientific">Roseicyclus elongatus DSM 19469</name>
    <dbReference type="NCBI Taxonomy" id="1294273"/>
    <lineage>
        <taxon>Bacteria</taxon>
        <taxon>Pseudomonadati</taxon>
        <taxon>Pseudomonadota</taxon>
        <taxon>Alphaproteobacteria</taxon>
        <taxon>Rhodobacterales</taxon>
        <taxon>Roseobacteraceae</taxon>
        <taxon>Roseicyclus</taxon>
    </lineage>
</organism>
<reference evidence="2 3" key="1">
    <citation type="submission" date="2013-03" db="EMBL/GenBank/DDBJ databases">
        <authorList>
            <person name="Fiebig A."/>
            <person name="Goeker M."/>
            <person name="Klenk H.-P.P."/>
        </authorList>
    </citation>
    <scope>NUCLEOTIDE SEQUENCE [LARGE SCALE GENOMIC DNA]</scope>
    <source>
        <strain evidence="3">DSM 19469</strain>
    </source>
</reference>
<proteinExistence type="predicted"/>
<feature type="region of interest" description="Disordered" evidence="1">
    <location>
        <begin position="46"/>
        <end position="82"/>
    </location>
</feature>
<sequence>MRPCTVVVRVVMAHVGASGLTRSRIVSIRDGLVPAGLRVEWECDRASQRPEAPAPATVTGEGVHKPLVPGRGTARPGDWPRPPLRCASRWTCQREDSNRAWCPGVGPGAQSAIPRLGPAST</sequence>
<accession>W8SPR1</accession>
<dbReference type="HOGENOM" id="CLU_2036280_0_0_5"/>
<dbReference type="AlphaFoldDB" id="W8SPR1"/>
<protein>
    <submittedName>
        <fullName evidence="2">Uncharacterized protein</fullName>
    </submittedName>
</protein>
<evidence type="ECO:0000313" key="3">
    <source>
        <dbReference type="Proteomes" id="UP000019593"/>
    </source>
</evidence>
<evidence type="ECO:0000313" key="2">
    <source>
        <dbReference type="EMBL" id="AHM04500.1"/>
    </source>
</evidence>
<evidence type="ECO:0000256" key="1">
    <source>
        <dbReference type="SAM" id="MobiDB-lite"/>
    </source>
</evidence>
<keyword evidence="3" id="KW-1185">Reference proteome</keyword>
<gene>
    <name evidence="2" type="ORF">roselon_02155</name>
</gene>
<feature type="region of interest" description="Disordered" evidence="1">
    <location>
        <begin position="97"/>
        <end position="121"/>
    </location>
</feature>